<evidence type="ECO:0000256" key="1">
    <source>
        <dbReference type="SAM" id="Phobius"/>
    </source>
</evidence>
<protein>
    <submittedName>
        <fullName evidence="2">DUF3231 family protein</fullName>
    </submittedName>
</protein>
<keyword evidence="1" id="KW-0812">Transmembrane</keyword>
<evidence type="ECO:0000313" key="2">
    <source>
        <dbReference type="EMBL" id="MFD2681817.1"/>
    </source>
</evidence>
<keyword evidence="1" id="KW-1133">Transmembrane helix</keyword>
<dbReference type="EMBL" id="JBHUMF010000031">
    <property type="protein sequence ID" value="MFD2681817.1"/>
    <property type="molecule type" value="Genomic_DNA"/>
</dbReference>
<gene>
    <name evidence="2" type="ORF">ACFSUL_13835</name>
</gene>
<dbReference type="InterPro" id="IPR012347">
    <property type="entry name" value="Ferritin-like"/>
</dbReference>
<organism evidence="2 3">
    <name type="scientific">Bacillus seohaeanensis</name>
    <dbReference type="NCBI Taxonomy" id="284580"/>
    <lineage>
        <taxon>Bacteria</taxon>
        <taxon>Bacillati</taxon>
        <taxon>Bacillota</taxon>
        <taxon>Bacilli</taxon>
        <taxon>Bacillales</taxon>
        <taxon>Bacillaceae</taxon>
        <taxon>Bacillus</taxon>
    </lineage>
</organism>
<sequence>MENEKQIRLTSMEVSQLWAQYLNDSGSMCILTYFLEKAEDAEIKSVIEYALELSKKHIEKLTSLFTEEKHAIPHGFKIEEDVDLTAPRLYSDNYVLNFIHQMSMVGLTTYAASLSGSTRADITDYYTECMSETMQLFKKSKDLLLSKGLYIRSPYLPNLEKADFVKEQRFVWDIIGEKRPLVASEISNIFANIQRNAFGAATLAGFCQVAQDKQVKQFFIRGIEIAKKHTKLFGKKFEESYLPVPTTWATEITNSTVYTFSDKLMMFFTTALIGLSIGYYGTGIAQSPRVDIGIMYNRLMVEIQLYSEDGSNIMINNKWLEQPPIASDRDELANANLNN</sequence>
<dbReference type="InterPro" id="IPR021617">
    <property type="entry name" value="DUF3231"/>
</dbReference>
<comment type="caution">
    <text evidence="2">The sequence shown here is derived from an EMBL/GenBank/DDBJ whole genome shotgun (WGS) entry which is preliminary data.</text>
</comment>
<evidence type="ECO:0000313" key="3">
    <source>
        <dbReference type="Proteomes" id="UP001597506"/>
    </source>
</evidence>
<dbReference type="Gene3D" id="1.20.1260.10">
    <property type="match status" value="2"/>
</dbReference>
<dbReference type="RefSeq" id="WP_377936346.1">
    <property type="nucleotide sequence ID" value="NZ_JBHUMF010000031.1"/>
</dbReference>
<keyword evidence="3" id="KW-1185">Reference proteome</keyword>
<accession>A0ABW5RW49</accession>
<feature type="transmembrane region" description="Helical" evidence="1">
    <location>
        <begin position="264"/>
        <end position="282"/>
    </location>
</feature>
<proteinExistence type="predicted"/>
<dbReference type="Pfam" id="PF11553">
    <property type="entry name" value="DUF3231"/>
    <property type="match status" value="2"/>
</dbReference>
<dbReference type="Proteomes" id="UP001597506">
    <property type="component" value="Unassembled WGS sequence"/>
</dbReference>
<reference evidence="3" key="1">
    <citation type="journal article" date="2019" name="Int. J. Syst. Evol. Microbiol.">
        <title>The Global Catalogue of Microorganisms (GCM) 10K type strain sequencing project: providing services to taxonomists for standard genome sequencing and annotation.</title>
        <authorList>
            <consortium name="The Broad Institute Genomics Platform"/>
            <consortium name="The Broad Institute Genome Sequencing Center for Infectious Disease"/>
            <person name="Wu L."/>
            <person name="Ma J."/>
        </authorList>
    </citation>
    <scope>NUCLEOTIDE SEQUENCE [LARGE SCALE GENOMIC DNA]</scope>
    <source>
        <strain evidence="3">KCTC 3913</strain>
    </source>
</reference>
<name>A0ABW5RW49_9BACI</name>
<keyword evidence="1" id="KW-0472">Membrane</keyword>